<dbReference type="InterPro" id="IPR013783">
    <property type="entry name" value="Ig-like_fold"/>
</dbReference>
<keyword evidence="4" id="KW-0472">Membrane</keyword>
<name>A0A067JI21_JATCU</name>
<dbReference type="AlphaFoldDB" id="A0A067JI21"/>
<keyword evidence="4" id="KW-1133">Transmembrane helix</keyword>
<evidence type="ECO:0000256" key="2">
    <source>
        <dbReference type="SAM" id="Coils"/>
    </source>
</evidence>
<keyword evidence="4" id="KW-0812">Transmembrane</keyword>
<feature type="coiled-coil region" evidence="2">
    <location>
        <begin position="305"/>
        <end position="360"/>
    </location>
</feature>
<feature type="transmembrane region" description="Helical" evidence="4">
    <location>
        <begin position="361"/>
        <end position="381"/>
    </location>
</feature>
<dbReference type="GO" id="GO:0090158">
    <property type="term" value="P:endoplasmic reticulum membrane organization"/>
    <property type="evidence" value="ECO:0007669"/>
    <property type="project" value="TreeGrafter"/>
</dbReference>
<reference evidence="6 7" key="1">
    <citation type="journal article" date="2014" name="PLoS ONE">
        <title>Global Analysis of Gene Expression Profiles in Physic Nut (Jatropha curcas L.) Seedlings Exposed to Salt Stress.</title>
        <authorList>
            <person name="Zhang L."/>
            <person name="Zhang C."/>
            <person name="Wu P."/>
            <person name="Chen Y."/>
            <person name="Li M."/>
            <person name="Jiang H."/>
            <person name="Wu G."/>
        </authorList>
    </citation>
    <scope>NUCLEOTIDE SEQUENCE [LARGE SCALE GENOMIC DNA]</scope>
    <source>
        <strain evidence="7">cv. GZQX0401</strain>
        <tissue evidence="6">Young leaves</tissue>
    </source>
</reference>
<dbReference type="GO" id="GO:0005886">
    <property type="term" value="C:plasma membrane"/>
    <property type="evidence" value="ECO:0007669"/>
    <property type="project" value="TreeGrafter"/>
</dbReference>
<dbReference type="Proteomes" id="UP000027138">
    <property type="component" value="Unassembled WGS sequence"/>
</dbReference>
<dbReference type="GO" id="GO:0005789">
    <property type="term" value="C:endoplasmic reticulum membrane"/>
    <property type="evidence" value="ECO:0007669"/>
    <property type="project" value="InterPro"/>
</dbReference>
<dbReference type="FunFam" id="2.60.40.10:FF:000813">
    <property type="entry name" value="Vesicle-associated protein 1-1"/>
    <property type="match status" value="1"/>
</dbReference>
<proteinExistence type="inferred from homology"/>
<dbReference type="EMBL" id="KK915213">
    <property type="protein sequence ID" value="KDP23596.1"/>
    <property type="molecule type" value="Genomic_DNA"/>
</dbReference>
<evidence type="ECO:0000256" key="3">
    <source>
        <dbReference type="SAM" id="MobiDB-lite"/>
    </source>
</evidence>
<feature type="domain" description="MSP" evidence="5">
    <location>
        <begin position="19"/>
        <end position="139"/>
    </location>
</feature>
<dbReference type="Gene3D" id="2.60.40.10">
    <property type="entry name" value="Immunoglobulins"/>
    <property type="match status" value="1"/>
</dbReference>
<protein>
    <recommendedName>
        <fullName evidence="5">MSP domain-containing protein</fullName>
    </recommendedName>
</protein>
<dbReference type="InterPro" id="IPR016763">
    <property type="entry name" value="VAP"/>
</dbReference>
<evidence type="ECO:0000256" key="4">
    <source>
        <dbReference type="SAM" id="Phobius"/>
    </source>
</evidence>
<dbReference type="GO" id="GO:0061817">
    <property type="term" value="P:endoplasmic reticulum-plasma membrane tethering"/>
    <property type="evidence" value="ECO:0007669"/>
    <property type="project" value="TreeGrafter"/>
</dbReference>
<dbReference type="KEGG" id="jcu:105647622"/>
<dbReference type="PROSITE" id="PS50202">
    <property type="entry name" value="MSP"/>
    <property type="match status" value="1"/>
</dbReference>
<evidence type="ECO:0000256" key="1">
    <source>
        <dbReference type="ARBA" id="ARBA00008932"/>
    </source>
</evidence>
<dbReference type="InterPro" id="IPR000535">
    <property type="entry name" value="MSP_dom"/>
</dbReference>
<keyword evidence="2" id="KW-0175">Coiled coil</keyword>
<evidence type="ECO:0000313" key="7">
    <source>
        <dbReference type="Proteomes" id="UP000027138"/>
    </source>
</evidence>
<evidence type="ECO:0000313" key="6">
    <source>
        <dbReference type="EMBL" id="KDP23596.1"/>
    </source>
</evidence>
<dbReference type="PANTHER" id="PTHR10809:SF45">
    <property type="entry name" value="VESICLE-ASSOCIATED PROTEIN 2-2"/>
    <property type="match status" value="1"/>
</dbReference>
<comment type="similarity">
    <text evidence="1">Belongs to the VAMP-associated protein (VAP) (TC 9.B.17) family.</text>
</comment>
<dbReference type="SUPFAM" id="SSF49354">
    <property type="entry name" value="PapD-like"/>
    <property type="match status" value="1"/>
</dbReference>
<dbReference type="PANTHER" id="PTHR10809">
    <property type="entry name" value="VESICLE-ASSOCIATED MEMBRANE PROTEIN-ASSOCIATED PROTEIN"/>
    <property type="match status" value="1"/>
</dbReference>
<evidence type="ECO:0000259" key="5">
    <source>
        <dbReference type="PROSITE" id="PS50202"/>
    </source>
</evidence>
<dbReference type="InterPro" id="IPR008962">
    <property type="entry name" value="PapD-like_sf"/>
</dbReference>
<gene>
    <name evidence="6" type="ORF">JCGZ_23429</name>
</gene>
<accession>A0A067JI21</accession>
<dbReference type="Pfam" id="PF00635">
    <property type="entry name" value="Motile_Sperm"/>
    <property type="match status" value="1"/>
</dbReference>
<sequence length="384" mass="43385">MPEKIGSEQWEKRVMSTQLLEVQPRELKFIFELKKQSSCVVRLTNNSHNNVAFKVKTTSPKKYCVRPNVGVVLAKSTCEFTVTMQAPKVASVDMICKDKFLIQSTVVPLETSDEDITPDMFTKNGTKYIEEIKLRVTLISPPQSPVLSPINGVLKQEPFFEGPLLRDRVLSTVDNTPPPHKVSKNVEFKMTYDQESKTEEDGELKPKKDVIDVKESKPANNAELMQNNNLVKVVEVNLAKDEQLKPENDAINDKTAKNEELKPENDAINDKKGMDAEFHPPNNALKDAEFVAVKGEKELKLINDVEEMKSKLNVLELKLNEAESTIFKLTEEKRLSIKERKNLQEELALLRSRTNAKNAQVGFPLLFVVMVGLISILLGYVSHP</sequence>
<feature type="region of interest" description="Disordered" evidence="3">
    <location>
        <begin position="248"/>
        <end position="273"/>
    </location>
</feature>
<keyword evidence="7" id="KW-1185">Reference proteome</keyword>
<dbReference type="STRING" id="180498.A0A067JI21"/>
<organism evidence="6 7">
    <name type="scientific">Jatropha curcas</name>
    <name type="common">Barbados nut</name>
    <dbReference type="NCBI Taxonomy" id="180498"/>
    <lineage>
        <taxon>Eukaryota</taxon>
        <taxon>Viridiplantae</taxon>
        <taxon>Streptophyta</taxon>
        <taxon>Embryophyta</taxon>
        <taxon>Tracheophyta</taxon>
        <taxon>Spermatophyta</taxon>
        <taxon>Magnoliopsida</taxon>
        <taxon>eudicotyledons</taxon>
        <taxon>Gunneridae</taxon>
        <taxon>Pentapetalae</taxon>
        <taxon>rosids</taxon>
        <taxon>fabids</taxon>
        <taxon>Malpighiales</taxon>
        <taxon>Euphorbiaceae</taxon>
        <taxon>Crotonoideae</taxon>
        <taxon>Jatropheae</taxon>
        <taxon>Jatropha</taxon>
    </lineage>
</organism>
<dbReference type="OrthoDB" id="264603at2759"/>